<dbReference type="InterPro" id="IPR036397">
    <property type="entry name" value="RNaseH_sf"/>
</dbReference>
<gene>
    <name evidence="1" type="ORF">BDV35DRAFT_391803</name>
</gene>
<accession>A0A5N6H0K0</accession>
<reference evidence="1" key="1">
    <citation type="submission" date="2019-04" db="EMBL/GenBank/DDBJ databases">
        <title>Friends and foes A comparative genomics study of 23 Aspergillus species from section Flavi.</title>
        <authorList>
            <consortium name="DOE Joint Genome Institute"/>
            <person name="Kjaerbolling I."/>
            <person name="Vesth T."/>
            <person name="Frisvad J.C."/>
            <person name="Nybo J.L."/>
            <person name="Theobald S."/>
            <person name="Kildgaard S."/>
            <person name="Isbrandt T."/>
            <person name="Kuo A."/>
            <person name="Sato A."/>
            <person name="Lyhne E.K."/>
            <person name="Kogle M.E."/>
            <person name="Wiebenga A."/>
            <person name="Kun R.S."/>
            <person name="Lubbers R.J."/>
            <person name="Makela M.R."/>
            <person name="Barry K."/>
            <person name="Chovatia M."/>
            <person name="Clum A."/>
            <person name="Daum C."/>
            <person name="Haridas S."/>
            <person name="He G."/>
            <person name="LaButti K."/>
            <person name="Lipzen A."/>
            <person name="Mondo S."/>
            <person name="Riley R."/>
            <person name="Salamov A."/>
            <person name="Simmons B.A."/>
            <person name="Magnuson J.K."/>
            <person name="Henrissat B."/>
            <person name="Mortensen U.H."/>
            <person name="Larsen T.O."/>
            <person name="Devries R.P."/>
            <person name="Grigoriev I.V."/>
            <person name="Machida M."/>
            <person name="Baker S.E."/>
            <person name="Andersen M.R."/>
        </authorList>
    </citation>
    <scope>NUCLEOTIDE SEQUENCE [LARGE SCALE GENOMIC DNA]</scope>
    <source>
        <strain evidence="1">CBS 121.62</strain>
    </source>
</reference>
<dbReference type="GO" id="GO:0003676">
    <property type="term" value="F:nucleic acid binding"/>
    <property type="evidence" value="ECO:0007669"/>
    <property type="project" value="InterPro"/>
</dbReference>
<dbReference type="SUPFAM" id="SSF53098">
    <property type="entry name" value="Ribonuclease H-like"/>
    <property type="match status" value="1"/>
</dbReference>
<evidence type="ECO:0000313" key="1">
    <source>
        <dbReference type="EMBL" id="KAB8247647.1"/>
    </source>
</evidence>
<dbReference type="EMBL" id="ML734587">
    <property type="protein sequence ID" value="KAB8247647.1"/>
    <property type="molecule type" value="Genomic_DNA"/>
</dbReference>
<protein>
    <submittedName>
        <fullName evidence="1">Uncharacterized protein</fullName>
    </submittedName>
</protein>
<dbReference type="VEuPathDB" id="FungiDB:F9C07_2230607"/>
<sequence length="208" mass="23084">MRDSCRILDGHVPTANGEVSYSTAYHPQTDGQTERTIQIIGAMIPHMNTLTPEPNVQWHLHREMMLFHLATLQTLNFVKERDLDSCITYQFREYTIVLGYPHTQPLALDHRNIAVCRVDAFHSCEFMISLCPTNLSAESLLTPTTGTRPSQVVTSMAAARPAAATVICNNEDGPWWPRGGGHGGGGKGRRLPSPEVDPRSLVDLIPER</sequence>
<dbReference type="Gene3D" id="3.30.420.10">
    <property type="entry name" value="Ribonuclease H-like superfamily/Ribonuclease H"/>
    <property type="match status" value="1"/>
</dbReference>
<name>A0A5N6H0K0_ASPFL</name>
<dbReference type="InterPro" id="IPR012337">
    <property type="entry name" value="RNaseH-like_sf"/>
</dbReference>
<proteinExistence type="predicted"/>
<organism evidence="1">
    <name type="scientific">Aspergillus flavus</name>
    <dbReference type="NCBI Taxonomy" id="5059"/>
    <lineage>
        <taxon>Eukaryota</taxon>
        <taxon>Fungi</taxon>
        <taxon>Dikarya</taxon>
        <taxon>Ascomycota</taxon>
        <taxon>Pezizomycotina</taxon>
        <taxon>Eurotiomycetes</taxon>
        <taxon>Eurotiomycetidae</taxon>
        <taxon>Eurotiales</taxon>
        <taxon>Aspergillaceae</taxon>
        <taxon>Aspergillus</taxon>
        <taxon>Aspergillus subgen. Circumdati</taxon>
    </lineage>
</organism>
<dbReference type="AlphaFoldDB" id="A0A5N6H0K0"/>
<dbReference type="Proteomes" id="UP000325434">
    <property type="component" value="Unassembled WGS sequence"/>
</dbReference>